<accession>A0A0E9WHR8</accession>
<sequence length="58" mass="7065">MHVMLFQPLEHIQKEFWPALGISCYLLFSKRFVTHLLNNNNQRINNTTHTDNFYSMYF</sequence>
<reference evidence="1" key="1">
    <citation type="submission" date="2014-11" db="EMBL/GenBank/DDBJ databases">
        <authorList>
            <person name="Amaro Gonzalez C."/>
        </authorList>
    </citation>
    <scope>NUCLEOTIDE SEQUENCE</scope>
</reference>
<organism evidence="1">
    <name type="scientific">Anguilla anguilla</name>
    <name type="common">European freshwater eel</name>
    <name type="synonym">Muraena anguilla</name>
    <dbReference type="NCBI Taxonomy" id="7936"/>
    <lineage>
        <taxon>Eukaryota</taxon>
        <taxon>Metazoa</taxon>
        <taxon>Chordata</taxon>
        <taxon>Craniata</taxon>
        <taxon>Vertebrata</taxon>
        <taxon>Euteleostomi</taxon>
        <taxon>Actinopterygii</taxon>
        <taxon>Neopterygii</taxon>
        <taxon>Teleostei</taxon>
        <taxon>Anguilliformes</taxon>
        <taxon>Anguillidae</taxon>
        <taxon>Anguilla</taxon>
    </lineage>
</organism>
<dbReference type="AlphaFoldDB" id="A0A0E9WHR8"/>
<evidence type="ECO:0000313" key="1">
    <source>
        <dbReference type="EMBL" id="JAH89892.1"/>
    </source>
</evidence>
<proteinExistence type="predicted"/>
<name>A0A0E9WHR8_ANGAN</name>
<dbReference type="EMBL" id="GBXM01018685">
    <property type="protein sequence ID" value="JAH89892.1"/>
    <property type="molecule type" value="Transcribed_RNA"/>
</dbReference>
<reference evidence="1" key="2">
    <citation type="journal article" date="2015" name="Fish Shellfish Immunol.">
        <title>Early steps in the European eel (Anguilla anguilla)-Vibrio vulnificus interaction in the gills: Role of the RtxA13 toxin.</title>
        <authorList>
            <person name="Callol A."/>
            <person name="Pajuelo D."/>
            <person name="Ebbesson L."/>
            <person name="Teles M."/>
            <person name="MacKenzie S."/>
            <person name="Amaro C."/>
        </authorList>
    </citation>
    <scope>NUCLEOTIDE SEQUENCE</scope>
</reference>
<protein>
    <submittedName>
        <fullName evidence="1">Uncharacterized protein</fullName>
    </submittedName>
</protein>